<feature type="compositionally biased region" description="Low complexity" evidence="1">
    <location>
        <begin position="135"/>
        <end position="148"/>
    </location>
</feature>
<gene>
    <name evidence="2" type="ORF">M1E25_21895</name>
</gene>
<accession>A0ABT0XC61</accession>
<reference evidence="2" key="1">
    <citation type="journal article" date="2023" name="Int. J. Syst. Evol. Microbiol.">
        <title>Streptomyces meridianus sp. nov. isolated from brackish water of the Tagus estuary in Alcochete, Portugal.</title>
        <authorList>
            <person name="Santos J.D.N."/>
            <person name="Klimek D."/>
            <person name="Calusinska M."/>
            <person name="Lobo Da Cunha A."/>
            <person name="Catita J."/>
            <person name="Goncalves H."/>
            <person name="Gonzalez I."/>
            <person name="Reyes F."/>
            <person name="Lage O.M."/>
        </authorList>
    </citation>
    <scope>NUCLEOTIDE SEQUENCE</scope>
    <source>
        <strain evidence="2">MTZ3.1</strain>
    </source>
</reference>
<evidence type="ECO:0008006" key="4">
    <source>
        <dbReference type="Google" id="ProtNLM"/>
    </source>
</evidence>
<feature type="region of interest" description="Disordered" evidence="1">
    <location>
        <begin position="94"/>
        <end position="192"/>
    </location>
</feature>
<organism evidence="2 3">
    <name type="scientific">Streptomyces meridianus</name>
    <dbReference type="NCBI Taxonomy" id="2938945"/>
    <lineage>
        <taxon>Bacteria</taxon>
        <taxon>Bacillati</taxon>
        <taxon>Actinomycetota</taxon>
        <taxon>Actinomycetes</taxon>
        <taxon>Kitasatosporales</taxon>
        <taxon>Streptomycetaceae</taxon>
        <taxon>Streptomyces</taxon>
    </lineage>
</organism>
<sequence>MNDTTKMAIAAAVAGGYVLGRTKKAKFAFGMATYLVGRRFGVSPQQLLAEGLHKLAESPQFSQLGDQIRGELRDAGRARLDSFADALHERTQLLGVVEQEPADEHDEEEEFEDEEDEEAEEERERRRSSGRRAPRASSAKRPPAAKKAAPAKKTARKAAKKGAAAKKTAAKKSAPAKKTAAKKTSARPGRGR</sequence>
<dbReference type="EMBL" id="JAMQGM010000049">
    <property type="protein sequence ID" value="MCM2579965.1"/>
    <property type="molecule type" value="Genomic_DNA"/>
</dbReference>
<dbReference type="Proteomes" id="UP001167160">
    <property type="component" value="Unassembled WGS sequence"/>
</dbReference>
<evidence type="ECO:0000256" key="1">
    <source>
        <dbReference type="SAM" id="MobiDB-lite"/>
    </source>
</evidence>
<keyword evidence="3" id="KW-1185">Reference proteome</keyword>
<feature type="compositionally biased region" description="Acidic residues" evidence="1">
    <location>
        <begin position="100"/>
        <end position="121"/>
    </location>
</feature>
<name>A0ABT0XC61_9ACTN</name>
<feature type="compositionally biased region" description="Basic residues" evidence="1">
    <location>
        <begin position="149"/>
        <end position="170"/>
    </location>
</feature>
<evidence type="ECO:0000313" key="2">
    <source>
        <dbReference type="EMBL" id="MCM2579965.1"/>
    </source>
</evidence>
<evidence type="ECO:0000313" key="3">
    <source>
        <dbReference type="Proteomes" id="UP001167160"/>
    </source>
</evidence>
<dbReference type="RefSeq" id="WP_251418404.1">
    <property type="nucleotide sequence ID" value="NZ_JAMQGM010000049.1"/>
</dbReference>
<protein>
    <recommendedName>
        <fullName evidence="4">Histone protein</fullName>
    </recommendedName>
</protein>
<proteinExistence type="predicted"/>
<comment type="caution">
    <text evidence="2">The sequence shown here is derived from an EMBL/GenBank/DDBJ whole genome shotgun (WGS) entry which is preliminary data.</text>
</comment>
<feature type="compositionally biased region" description="Basic residues" evidence="1">
    <location>
        <begin position="179"/>
        <end position="192"/>
    </location>
</feature>